<feature type="domain" description="PNPLA" evidence="5">
    <location>
        <begin position="12"/>
        <end position="227"/>
    </location>
</feature>
<comment type="caution">
    <text evidence="6">The sequence shown here is derived from an EMBL/GenBank/DDBJ whole genome shotgun (WGS) entry which is preliminary data.</text>
</comment>
<feature type="short sequence motif" description="DGA/G" evidence="4">
    <location>
        <begin position="214"/>
        <end position="216"/>
    </location>
</feature>
<dbReference type="OrthoDB" id="630895at2759"/>
<dbReference type="GO" id="GO:0016042">
    <property type="term" value="P:lipid catabolic process"/>
    <property type="evidence" value="ECO:0007669"/>
    <property type="project" value="UniProtKB-UniRule"/>
</dbReference>
<dbReference type="GO" id="GO:0046486">
    <property type="term" value="P:glycerolipid metabolic process"/>
    <property type="evidence" value="ECO:0007669"/>
    <property type="project" value="UniProtKB-ARBA"/>
</dbReference>
<evidence type="ECO:0000313" key="7">
    <source>
        <dbReference type="Proteomes" id="UP000698800"/>
    </source>
</evidence>
<reference evidence="6" key="1">
    <citation type="submission" date="2021-03" db="EMBL/GenBank/DDBJ databases">
        <title>Comparative genomics and phylogenomic investigation of the class Geoglossomycetes provide insights into ecological specialization and systematics.</title>
        <authorList>
            <person name="Melie T."/>
            <person name="Pirro S."/>
            <person name="Miller A.N."/>
            <person name="Quandt A."/>
        </authorList>
    </citation>
    <scope>NUCLEOTIDE SEQUENCE</scope>
    <source>
        <strain evidence="6">GBOQ0MN5Z8</strain>
    </source>
</reference>
<organism evidence="6 7">
    <name type="scientific">Glutinoglossum americanum</name>
    <dbReference type="NCBI Taxonomy" id="1670608"/>
    <lineage>
        <taxon>Eukaryota</taxon>
        <taxon>Fungi</taxon>
        <taxon>Dikarya</taxon>
        <taxon>Ascomycota</taxon>
        <taxon>Pezizomycotina</taxon>
        <taxon>Geoglossomycetes</taxon>
        <taxon>Geoglossales</taxon>
        <taxon>Geoglossaceae</taxon>
        <taxon>Glutinoglossum</taxon>
    </lineage>
</organism>
<keyword evidence="7" id="KW-1185">Reference proteome</keyword>
<feature type="short sequence motif" description="GXGXXG" evidence="4">
    <location>
        <begin position="16"/>
        <end position="21"/>
    </location>
</feature>
<dbReference type="PANTHER" id="PTHR24185">
    <property type="entry name" value="CALCIUM-INDEPENDENT PHOSPHOLIPASE A2-GAMMA"/>
    <property type="match status" value="1"/>
</dbReference>
<dbReference type="Gene3D" id="3.40.1090.10">
    <property type="entry name" value="Cytosolic phospholipase A2 catalytic domain"/>
    <property type="match status" value="1"/>
</dbReference>
<dbReference type="AlphaFoldDB" id="A0A9P8IFD0"/>
<dbReference type="SUPFAM" id="SSF52151">
    <property type="entry name" value="FabD/lysophospholipase-like"/>
    <property type="match status" value="1"/>
</dbReference>
<dbReference type="InterPro" id="IPR016035">
    <property type="entry name" value="Acyl_Trfase/lysoPLipase"/>
</dbReference>
<gene>
    <name evidence="6" type="ORF">FGG08_001129</name>
</gene>
<name>A0A9P8IFD0_9PEZI</name>
<feature type="short sequence motif" description="GXSXG" evidence="4">
    <location>
        <begin position="54"/>
        <end position="58"/>
    </location>
</feature>
<dbReference type="GO" id="GO:0016020">
    <property type="term" value="C:membrane"/>
    <property type="evidence" value="ECO:0007669"/>
    <property type="project" value="TreeGrafter"/>
</dbReference>
<sequence>MASPQNAASTGGGSDGGGVRGLSSLVILRSLLGQVQAVVGVPLNPHDIFDLVVGTSTGGLIALMIGKLGMTVDECIEQYKRLSGVIFVDGRHLRGRMTLGLLKERYSEGVLCREIEELFRRKGRNPAETMATSVKLLPETERAHSAVVCREYIDTPNGPPRLKPEAVLLCSHPCPGPRIRCTVCRAGRATSAAPSYFPPQMIQRDGQKDARLIDGGLQFSNPSVAAWYHYRRRTHKGLEWEGSRLISLGTGRYDGESYHPPQRTRLKRLIHMPSAITLMRDATTDPNNTATHMEEIAGLSSVNIEYHRFSATTGVCWIKMDDYKSLEFIERRTDEYLRFPDVSREITECAESIAQDYIEGLNRSAGELGNGEAT</sequence>
<feature type="active site" description="Proton acceptor" evidence="4">
    <location>
        <position position="214"/>
    </location>
</feature>
<evidence type="ECO:0000256" key="2">
    <source>
        <dbReference type="ARBA" id="ARBA00022963"/>
    </source>
</evidence>
<keyword evidence="3 4" id="KW-0443">Lipid metabolism</keyword>
<proteinExistence type="predicted"/>
<evidence type="ECO:0000313" key="6">
    <source>
        <dbReference type="EMBL" id="KAH0544762.1"/>
    </source>
</evidence>
<evidence type="ECO:0000256" key="4">
    <source>
        <dbReference type="PROSITE-ProRule" id="PRU01161"/>
    </source>
</evidence>
<dbReference type="Pfam" id="PF01734">
    <property type="entry name" value="Patatin"/>
    <property type="match status" value="1"/>
</dbReference>
<dbReference type="InterPro" id="IPR002641">
    <property type="entry name" value="PNPLA_dom"/>
</dbReference>
<evidence type="ECO:0000259" key="5">
    <source>
        <dbReference type="PROSITE" id="PS51635"/>
    </source>
</evidence>
<protein>
    <recommendedName>
        <fullName evidence="5">PNPLA domain-containing protein</fullName>
    </recommendedName>
</protein>
<evidence type="ECO:0000256" key="1">
    <source>
        <dbReference type="ARBA" id="ARBA00022801"/>
    </source>
</evidence>
<dbReference type="PROSITE" id="PS51635">
    <property type="entry name" value="PNPLA"/>
    <property type="match status" value="1"/>
</dbReference>
<feature type="active site" description="Nucleophile" evidence="4">
    <location>
        <position position="56"/>
    </location>
</feature>
<accession>A0A9P8IFD0</accession>
<dbReference type="Proteomes" id="UP000698800">
    <property type="component" value="Unassembled WGS sequence"/>
</dbReference>
<dbReference type="EMBL" id="JAGHQL010000014">
    <property type="protein sequence ID" value="KAH0544762.1"/>
    <property type="molecule type" value="Genomic_DNA"/>
</dbReference>
<dbReference type="GO" id="GO:0019369">
    <property type="term" value="P:arachidonate metabolic process"/>
    <property type="evidence" value="ECO:0007669"/>
    <property type="project" value="TreeGrafter"/>
</dbReference>
<evidence type="ECO:0000256" key="3">
    <source>
        <dbReference type="ARBA" id="ARBA00023098"/>
    </source>
</evidence>
<keyword evidence="2 4" id="KW-0442">Lipid degradation</keyword>
<keyword evidence="1 4" id="KW-0378">Hydrolase</keyword>
<dbReference type="PANTHER" id="PTHR24185:SF1">
    <property type="entry name" value="CALCIUM-INDEPENDENT PHOSPHOLIPASE A2-GAMMA"/>
    <property type="match status" value="1"/>
</dbReference>
<dbReference type="GO" id="GO:0047499">
    <property type="term" value="F:calcium-independent phospholipase A2 activity"/>
    <property type="evidence" value="ECO:0007669"/>
    <property type="project" value="TreeGrafter"/>
</dbReference>